<protein>
    <recommendedName>
        <fullName evidence="4">DUF2723 domain-containing protein</fullName>
    </recommendedName>
</protein>
<dbReference type="Proteomes" id="UP000321820">
    <property type="component" value="Chromosome"/>
</dbReference>
<feature type="transmembrane region" description="Helical" evidence="1">
    <location>
        <begin position="132"/>
        <end position="151"/>
    </location>
</feature>
<sequence length="508" mass="56437">MATFVVTQPRPVERTVRQFTASRSGQALVLAVLTLAALVIHGYHPYSEDGGIYIAAAQHALQPQLFPHLSQFANAHVSCLFFSRMMTGIVTLTHLSLTWVFFLGYLASVYLTLSGLHSILQTCLHSEAARWFALFLFTAIMSMPVAGTSIIMADPYLTSRSLGLPMVLFAIAEALQDQPRWMRIVIFLIPGSLLHPLIAACGVYLIALIVALRSGSRAMVYGVIAFALTTSTAVHWLAPVESPAYREAAVSRTYWFLTRWSWDEIVGVIAPILLLWALDRFRPTTFTDTFSTFLRALCLGGIVTIVVNLLFAHPGSSNHLVASLQPLRFFTFLYLAMVLALGSLLALLPRRIVGGFIIAALAAYLFLVQRNIYPNTAHLELPWRGLSNEWERAFLWVREHTPQDAVFAMDSDYHNLPGEDTHVFRAIALRDALPDYSKDGGIAAVKPSIASDWVSGVALQRDLDDLDDTTRIARMKLAGVTWVILRPSANTRLDCPYIDHDIRVCRIP</sequence>
<gene>
    <name evidence="2" type="ORF">FTW19_19195</name>
</gene>
<feature type="transmembrane region" description="Helical" evidence="1">
    <location>
        <begin position="99"/>
        <end position="120"/>
    </location>
</feature>
<dbReference type="RefSeq" id="WP_147649185.1">
    <property type="nucleotide sequence ID" value="NZ_CP042806.1"/>
</dbReference>
<name>A0A5B9EFM2_9BACT</name>
<keyword evidence="3" id="KW-1185">Reference proteome</keyword>
<accession>A0A5B9EFM2</accession>
<evidence type="ECO:0000313" key="2">
    <source>
        <dbReference type="EMBL" id="QEE29915.1"/>
    </source>
</evidence>
<feature type="transmembrane region" description="Helical" evidence="1">
    <location>
        <begin position="187"/>
        <end position="212"/>
    </location>
</feature>
<keyword evidence="1" id="KW-0812">Transmembrane</keyword>
<feature type="transmembrane region" description="Helical" evidence="1">
    <location>
        <begin position="260"/>
        <end position="278"/>
    </location>
</feature>
<dbReference type="EMBL" id="CP042806">
    <property type="protein sequence ID" value="QEE29915.1"/>
    <property type="molecule type" value="Genomic_DNA"/>
</dbReference>
<dbReference type="KEGG" id="talb:FTW19_19195"/>
<feature type="transmembrane region" description="Helical" evidence="1">
    <location>
        <begin position="27"/>
        <end position="44"/>
    </location>
</feature>
<feature type="transmembrane region" description="Helical" evidence="1">
    <location>
        <begin position="218"/>
        <end position="239"/>
    </location>
</feature>
<dbReference type="AlphaFoldDB" id="A0A5B9EFM2"/>
<evidence type="ECO:0000313" key="3">
    <source>
        <dbReference type="Proteomes" id="UP000321820"/>
    </source>
</evidence>
<organism evidence="2 3">
    <name type="scientific">Terriglobus albidus</name>
    <dbReference type="NCBI Taxonomy" id="1592106"/>
    <lineage>
        <taxon>Bacteria</taxon>
        <taxon>Pseudomonadati</taxon>
        <taxon>Acidobacteriota</taxon>
        <taxon>Terriglobia</taxon>
        <taxon>Terriglobales</taxon>
        <taxon>Acidobacteriaceae</taxon>
        <taxon>Terriglobus</taxon>
    </lineage>
</organism>
<reference evidence="2 3" key="1">
    <citation type="submission" date="2019-08" db="EMBL/GenBank/DDBJ databases">
        <title>Complete genome sequence of Terriglobus albidus strain ORNL.</title>
        <authorList>
            <person name="Podar M."/>
        </authorList>
    </citation>
    <scope>NUCLEOTIDE SEQUENCE [LARGE SCALE GENOMIC DNA]</scope>
    <source>
        <strain evidence="2 3">ORNL</strain>
    </source>
</reference>
<evidence type="ECO:0000256" key="1">
    <source>
        <dbReference type="SAM" id="Phobius"/>
    </source>
</evidence>
<keyword evidence="1" id="KW-1133">Transmembrane helix</keyword>
<proteinExistence type="predicted"/>
<evidence type="ECO:0008006" key="4">
    <source>
        <dbReference type="Google" id="ProtNLM"/>
    </source>
</evidence>
<dbReference type="OrthoDB" id="109255at2"/>
<keyword evidence="1" id="KW-0472">Membrane</keyword>
<feature type="transmembrane region" description="Helical" evidence="1">
    <location>
        <begin position="352"/>
        <end position="368"/>
    </location>
</feature>
<feature type="transmembrane region" description="Helical" evidence="1">
    <location>
        <begin position="327"/>
        <end position="346"/>
    </location>
</feature>
<feature type="transmembrane region" description="Helical" evidence="1">
    <location>
        <begin position="293"/>
        <end position="315"/>
    </location>
</feature>